<name>A0A8C5AWV2_GADMO</name>
<feature type="transmembrane region" description="Helical" evidence="2">
    <location>
        <begin position="35"/>
        <end position="59"/>
    </location>
</feature>
<proteinExistence type="predicted"/>
<dbReference type="Ensembl" id="ENSGMOT00000074562.1">
    <property type="protein sequence ID" value="ENSGMOP00000037509.1"/>
    <property type="gene ID" value="ENSGMOG00000027679.1"/>
</dbReference>
<sequence length="105" mass="11800">GDSIKSWPQTRSNANFYFAQRLFIISEKWNRSEAFIQQCLIAVGVFVGLCALAVAVRLLHRRRDACRGPETKGAPSGEEAPREFPFSGQADSENDSFESPKEFFI</sequence>
<keyword evidence="2" id="KW-0472">Membrane</keyword>
<evidence type="ECO:0000313" key="4">
    <source>
        <dbReference type="Proteomes" id="UP000694546"/>
    </source>
</evidence>
<keyword evidence="4" id="KW-1185">Reference proteome</keyword>
<keyword evidence="2" id="KW-0812">Transmembrane</keyword>
<evidence type="ECO:0000256" key="2">
    <source>
        <dbReference type="SAM" id="Phobius"/>
    </source>
</evidence>
<evidence type="ECO:0000256" key="1">
    <source>
        <dbReference type="SAM" id="MobiDB-lite"/>
    </source>
</evidence>
<protein>
    <submittedName>
        <fullName evidence="3">Uncharacterized protein</fullName>
    </submittedName>
</protein>
<keyword evidence="2" id="KW-1133">Transmembrane helix</keyword>
<accession>A0A8C5AWV2</accession>
<reference evidence="3" key="2">
    <citation type="submission" date="2025-09" db="UniProtKB">
        <authorList>
            <consortium name="Ensembl"/>
        </authorList>
    </citation>
    <scope>IDENTIFICATION</scope>
</reference>
<dbReference type="Proteomes" id="UP000694546">
    <property type="component" value="Chromosome 12"/>
</dbReference>
<organism evidence="3 4">
    <name type="scientific">Gadus morhua</name>
    <name type="common">Atlantic cod</name>
    <dbReference type="NCBI Taxonomy" id="8049"/>
    <lineage>
        <taxon>Eukaryota</taxon>
        <taxon>Metazoa</taxon>
        <taxon>Chordata</taxon>
        <taxon>Craniata</taxon>
        <taxon>Vertebrata</taxon>
        <taxon>Euteleostomi</taxon>
        <taxon>Actinopterygii</taxon>
        <taxon>Neopterygii</taxon>
        <taxon>Teleostei</taxon>
        <taxon>Neoteleostei</taxon>
        <taxon>Acanthomorphata</taxon>
        <taxon>Zeiogadaria</taxon>
        <taxon>Gadariae</taxon>
        <taxon>Gadiformes</taxon>
        <taxon>Gadoidei</taxon>
        <taxon>Gadidae</taxon>
        <taxon>Gadus</taxon>
    </lineage>
</organism>
<dbReference type="AlphaFoldDB" id="A0A8C5AWV2"/>
<evidence type="ECO:0000313" key="3">
    <source>
        <dbReference type="Ensembl" id="ENSGMOP00000037509.1"/>
    </source>
</evidence>
<feature type="region of interest" description="Disordered" evidence="1">
    <location>
        <begin position="66"/>
        <end position="105"/>
    </location>
</feature>
<reference evidence="3" key="1">
    <citation type="submission" date="2025-08" db="UniProtKB">
        <authorList>
            <consortium name="Ensembl"/>
        </authorList>
    </citation>
    <scope>IDENTIFICATION</scope>
</reference>